<proteinExistence type="inferred from homology"/>
<evidence type="ECO:0000256" key="2">
    <source>
        <dbReference type="HAMAP-Rule" id="MF_02087"/>
    </source>
</evidence>
<dbReference type="RefSeq" id="WP_022862312.1">
    <property type="nucleotide sequence ID" value="NZ_ATVG01000001.1"/>
</dbReference>
<keyword evidence="1 2" id="KW-0663">Pyridoxal phosphate</keyword>
<keyword evidence="6" id="KW-1185">Reference proteome</keyword>
<feature type="modified residue" description="N6-(pyridoxal phosphate)lysine" evidence="2">
    <location>
        <position position="40"/>
    </location>
</feature>
<protein>
    <recommendedName>
        <fullName evidence="2">Pyridoxal phosphate homeostasis protein</fullName>
        <shortName evidence="2">PLP homeostasis protein</shortName>
    </recommendedName>
</protein>
<evidence type="ECO:0000313" key="6">
    <source>
        <dbReference type="Proteomes" id="UP001220064"/>
    </source>
</evidence>
<evidence type="ECO:0000259" key="4">
    <source>
        <dbReference type="Pfam" id="PF01168"/>
    </source>
</evidence>
<dbReference type="InterPro" id="IPR011078">
    <property type="entry name" value="PyrdxlP_homeostasis"/>
</dbReference>
<dbReference type="HAMAP" id="MF_02087">
    <property type="entry name" value="PLP_homeostasis"/>
    <property type="match status" value="1"/>
</dbReference>
<evidence type="ECO:0000256" key="3">
    <source>
        <dbReference type="RuleBase" id="RU004514"/>
    </source>
</evidence>
<sequence>MDNDRKAELHEKLAETRATLARLAADNGRHDVPELLPVTKFHPARDVALLGELGVKDVGENREQEARAKAAEVPGMNFHMIGQVQSKKANHVARWAASVHSVDSVKLARGLDRGVALAHEREQRTGNLPVFIQYSADADAQRGGVAPDGVDELVAEVEELPGLELAGFMVVPPVEADAFTVFSTVRSVCDSWAERLERPLKLSAGMSADLPAAVAAGSNIVRVGTGILGPRPVG</sequence>
<dbReference type="Proteomes" id="UP001220064">
    <property type="component" value="Chromosome"/>
</dbReference>
<dbReference type="EMBL" id="CP063189">
    <property type="protein sequence ID" value="WCZ32840.1"/>
    <property type="molecule type" value="Genomic_DNA"/>
</dbReference>
<reference evidence="5 6" key="1">
    <citation type="submission" date="2020-10" db="EMBL/GenBank/DDBJ databases">
        <title>Complete genome sequence of Corynebacterium massiliense DSM 45435, type strain of Corynebacterium massiliense.</title>
        <authorList>
            <person name="Busche T."/>
            <person name="Kalinowski J."/>
            <person name="Ruckert C."/>
        </authorList>
    </citation>
    <scope>NUCLEOTIDE SEQUENCE [LARGE SCALE GENOMIC DNA]</scope>
    <source>
        <strain evidence="5 6">DSM 45435</strain>
    </source>
</reference>
<evidence type="ECO:0000256" key="1">
    <source>
        <dbReference type="ARBA" id="ARBA00022898"/>
    </source>
</evidence>
<organism evidence="5 6">
    <name type="scientific">Corynebacterium massiliense DSM 45435</name>
    <dbReference type="NCBI Taxonomy" id="1121364"/>
    <lineage>
        <taxon>Bacteria</taxon>
        <taxon>Bacillati</taxon>
        <taxon>Actinomycetota</taxon>
        <taxon>Actinomycetes</taxon>
        <taxon>Mycobacteriales</taxon>
        <taxon>Corynebacteriaceae</taxon>
        <taxon>Corynebacterium</taxon>
    </lineage>
</organism>
<dbReference type="SUPFAM" id="SSF51419">
    <property type="entry name" value="PLP-binding barrel"/>
    <property type="match status" value="1"/>
</dbReference>
<comment type="function">
    <text evidence="2">Pyridoxal 5'-phosphate (PLP)-binding protein, which is involved in PLP homeostasis.</text>
</comment>
<comment type="similarity">
    <text evidence="2 3">Belongs to the pyridoxal phosphate-binding protein YggS/PROSC family.</text>
</comment>
<accession>A0ABY7U811</accession>
<dbReference type="PIRSF" id="PIRSF004848">
    <property type="entry name" value="YBL036c_PLPDEIII"/>
    <property type="match status" value="1"/>
</dbReference>
<dbReference type="PANTHER" id="PTHR10146">
    <property type="entry name" value="PROLINE SYNTHETASE CO-TRANSCRIBED BACTERIAL HOMOLOG PROTEIN"/>
    <property type="match status" value="1"/>
</dbReference>
<dbReference type="NCBIfam" id="TIGR00044">
    <property type="entry name" value="YggS family pyridoxal phosphate-dependent enzyme"/>
    <property type="match status" value="1"/>
</dbReference>
<feature type="domain" description="Alanine racemase N-terminal" evidence="4">
    <location>
        <begin position="32"/>
        <end position="232"/>
    </location>
</feature>
<name>A0ABY7U811_9CORY</name>
<gene>
    <name evidence="5" type="ORF">CMASS_07030</name>
</gene>
<dbReference type="PROSITE" id="PS01211">
    <property type="entry name" value="UPF0001"/>
    <property type="match status" value="1"/>
</dbReference>
<dbReference type="InterPro" id="IPR001608">
    <property type="entry name" value="Ala_racemase_N"/>
</dbReference>
<dbReference type="Pfam" id="PF01168">
    <property type="entry name" value="Ala_racemase_N"/>
    <property type="match status" value="1"/>
</dbReference>
<evidence type="ECO:0000313" key="5">
    <source>
        <dbReference type="EMBL" id="WCZ32840.1"/>
    </source>
</evidence>
<dbReference type="PANTHER" id="PTHR10146:SF14">
    <property type="entry name" value="PYRIDOXAL PHOSPHATE HOMEOSTASIS PROTEIN"/>
    <property type="match status" value="1"/>
</dbReference>
<dbReference type="Gene3D" id="3.20.20.10">
    <property type="entry name" value="Alanine racemase"/>
    <property type="match status" value="1"/>
</dbReference>
<dbReference type="InterPro" id="IPR029066">
    <property type="entry name" value="PLP-binding_barrel"/>
</dbReference>